<name>A0A6B0UFC9_IXORI</name>
<accession>A0A6B0UFC9</accession>
<organism evidence="1">
    <name type="scientific">Ixodes ricinus</name>
    <name type="common">Common tick</name>
    <name type="synonym">Acarus ricinus</name>
    <dbReference type="NCBI Taxonomy" id="34613"/>
    <lineage>
        <taxon>Eukaryota</taxon>
        <taxon>Metazoa</taxon>
        <taxon>Ecdysozoa</taxon>
        <taxon>Arthropoda</taxon>
        <taxon>Chelicerata</taxon>
        <taxon>Arachnida</taxon>
        <taxon>Acari</taxon>
        <taxon>Parasitiformes</taxon>
        <taxon>Ixodida</taxon>
        <taxon>Ixodoidea</taxon>
        <taxon>Ixodidae</taxon>
        <taxon>Ixodinae</taxon>
        <taxon>Ixodes</taxon>
    </lineage>
</organism>
<protein>
    <submittedName>
        <fullName evidence="1">Uncharacterized protein</fullName>
    </submittedName>
</protein>
<dbReference type="EMBL" id="GIFC01006267">
    <property type="protein sequence ID" value="MXU88350.1"/>
    <property type="molecule type" value="Transcribed_RNA"/>
</dbReference>
<proteinExistence type="predicted"/>
<evidence type="ECO:0000313" key="1">
    <source>
        <dbReference type="EMBL" id="MXU88350.1"/>
    </source>
</evidence>
<reference evidence="1" key="1">
    <citation type="submission" date="2019-12" db="EMBL/GenBank/DDBJ databases">
        <title>An insight into the sialome of adult female Ixodes ricinus ticks feeding for 6 days.</title>
        <authorList>
            <person name="Perner J."/>
            <person name="Ribeiro J.M.C."/>
        </authorList>
    </citation>
    <scope>NUCLEOTIDE SEQUENCE</scope>
    <source>
        <strain evidence="1">Semi-engorged</strain>
        <tissue evidence="1">Salivary glands</tissue>
    </source>
</reference>
<sequence length="101" mass="11157">MGQLKGFPCTCVLACVKTCCGAMLDRGRAQFWRLACCWSNVCSGTSDLSRWSDLCWGTSDLSFCEQRSLLCWGSKLAASPAIAVLVQSVGQRKQMRSSWQH</sequence>
<dbReference type="AlphaFoldDB" id="A0A6B0UFC9"/>